<feature type="compositionally biased region" description="Low complexity" evidence="2">
    <location>
        <begin position="1113"/>
        <end position="1143"/>
    </location>
</feature>
<dbReference type="InterPro" id="IPR033489">
    <property type="entry name" value="RBBP6"/>
</dbReference>
<name>A0ABQ9XHF6_9EUKA</name>
<feature type="compositionally biased region" description="Basic and acidic residues" evidence="2">
    <location>
        <begin position="1015"/>
        <end position="1031"/>
    </location>
</feature>
<accession>A0ABQ9XHF6</accession>
<feature type="compositionally biased region" description="Polar residues" evidence="2">
    <location>
        <begin position="1058"/>
        <end position="1083"/>
    </location>
</feature>
<sequence>MSSTSPPSISKSTISSLRCSVLGCRLTNPILASLKMTLLENQKDPQSQSTPFAPRNKSPHFTPSSFDFKLSNSHPCNLTLQFALNRLATQSTPIPALLAQPTVQELSFDISPSFEEEIGFQSPREQIFTHTVIEEGLGTVQLDDETLESLNSWNVVYGFVPLSIPQAAEPSVFSSCSRSDFFHELEMEEFSEEMRAKINSEKHQSFMVRSPLYPEPATHQNNEHDTNDSRLGIVLVSLRLIRSTVPVESSLQLIPFDRFGDKPTPNMAELKLTFFWAEGSHTSLLTRRDQSIPILPSLSSTGGPFCFVPNESRLPPSFTSIFSISPTDFTSLSNPLHSKTALLPAGSFVSGILFRNDDWEEFHTKPGNLSFDEENNRQRLYFMETMEKSLSMSDFEGGMHLLLFLNSEDPTTNQTTIQFSCLFDLSRLASFPSRYFILKATDSTTSISLFFSVAVNFRNHLRQQTKVTHLQTRSSKGKGSDGLKTPISTSSPTDTSSPSTHSVSAVPTQPAKSSGFLFETTISLPFSGHSLFDSMLQEDNSQVCLVTSRIVSNVNRYWQGTKVKMAWREIGGVGMVGGQDEKTGGSEGGDGNSEKKGLWYESLPFVCVDVGHFVHLALLPPSAPSLTPNSGSPSPQEADTSKDDSEGSEDVISKFMAVLDLSSIATNALPLPSASPLTTLGVARAGGCSFEAQAMLASTVFLLPFLSLVVEFFTLPSSLPLSPNEMPSVKGQLELAGCICLPLHSLLHKQARTRSPIFVSFDSVPISDFCADSSESGGRGRKNGAVRMIVSLFSSLSLSELTSQHLAGGKKNGKRGNGSNQKRREMDEKRKRLEAKKLEEERLRNKRREDEERRGKEEEEMRKKRREDMRRNREEMERREEEERMRGEEERARRRREEEEMRRKEEDERFQSKLDGMRKKDEEGRRKREEESRRKKEEEEKRRSDGQKRRNTDDESKAREDEEWKRKMDEEEEKRRRAADERRKREEDEKMRKNNSKSPHAGQAAPGRLTSMSAREGKKSEKESREAEEAKRRKSTTPLPHISPPVSATTDEARPRFSSLSPTTPQFVITPSVPSLFPKTNANGARGKDQVPVLSLQPNQHKPTPRRAQTDRTPTLPTSPLVTSSPQSPPFSSNTHASTSSPSLTPSVGDVSSLQAQLSKLQSLSSQQQQTITALEKVKETRAGDEYLLKRVIEDNKRLVLELKRVKARLSTAREQSIALAQAVKSGDGTKVDRVVSKAHEMEDRARKAEEEMRLREAVWNDEMEALREKVKKLKTESEEKGSRG</sequence>
<dbReference type="Proteomes" id="UP001281761">
    <property type="component" value="Unassembled WGS sequence"/>
</dbReference>
<dbReference type="PANTHER" id="PTHR15439:SF0">
    <property type="entry name" value="CELL DIVISION CYCLE AND APOPTOSIS REGULATOR PROTEIN 1-RELATED"/>
    <property type="match status" value="1"/>
</dbReference>
<feature type="compositionally biased region" description="Basic and acidic residues" evidence="2">
    <location>
        <begin position="822"/>
        <end position="992"/>
    </location>
</feature>
<organism evidence="3 4">
    <name type="scientific">Blattamonas nauphoetae</name>
    <dbReference type="NCBI Taxonomy" id="2049346"/>
    <lineage>
        <taxon>Eukaryota</taxon>
        <taxon>Metamonada</taxon>
        <taxon>Preaxostyla</taxon>
        <taxon>Oxymonadida</taxon>
        <taxon>Blattamonas</taxon>
    </lineage>
</organism>
<feature type="region of interest" description="Disordered" evidence="2">
    <location>
        <begin position="625"/>
        <end position="647"/>
    </location>
</feature>
<reference evidence="3 4" key="1">
    <citation type="journal article" date="2022" name="bioRxiv">
        <title>Genomics of Preaxostyla Flagellates Illuminates Evolutionary Transitions and the Path Towards Mitochondrial Loss.</title>
        <authorList>
            <person name="Novak L.V.F."/>
            <person name="Treitli S.C."/>
            <person name="Pyrih J."/>
            <person name="Halakuc P."/>
            <person name="Pipaliya S.V."/>
            <person name="Vacek V."/>
            <person name="Brzon O."/>
            <person name="Soukal P."/>
            <person name="Eme L."/>
            <person name="Dacks J.B."/>
            <person name="Karnkowska A."/>
            <person name="Elias M."/>
            <person name="Hampl V."/>
        </authorList>
    </citation>
    <scope>NUCLEOTIDE SEQUENCE [LARGE SCALE GENOMIC DNA]</scope>
    <source>
        <strain evidence="3">NAU3</strain>
        <tissue evidence="3">Gut</tissue>
    </source>
</reference>
<evidence type="ECO:0000256" key="2">
    <source>
        <dbReference type="SAM" id="MobiDB-lite"/>
    </source>
</evidence>
<feature type="compositionally biased region" description="Polar residues" evidence="2">
    <location>
        <begin position="629"/>
        <end position="638"/>
    </location>
</feature>
<keyword evidence="1" id="KW-0175">Coiled coil</keyword>
<evidence type="ECO:0000313" key="3">
    <source>
        <dbReference type="EMBL" id="KAK2950733.1"/>
    </source>
</evidence>
<gene>
    <name evidence="3" type="ORF">BLNAU_14404</name>
</gene>
<evidence type="ECO:0000256" key="1">
    <source>
        <dbReference type="SAM" id="Coils"/>
    </source>
</evidence>
<feature type="region of interest" description="Disordered" evidence="2">
    <location>
        <begin position="466"/>
        <end position="510"/>
    </location>
</feature>
<keyword evidence="4" id="KW-1185">Reference proteome</keyword>
<dbReference type="PANTHER" id="PTHR15439">
    <property type="entry name" value="RETINOBLASTOMA-BINDING PROTEIN 6"/>
    <property type="match status" value="1"/>
</dbReference>
<feature type="compositionally biased region" description="Low complexity" evidence="2">
    <location>
        <begin position="485"/>
        <end position="508"/>
    </location>
</feature>
<proteinExistence type="predicted"/>
<feature type="region of interest" description="Disordered" evidence="2">
    <location>
        <begin position="803"/>
        <end position="1154"/>
    </location>
</feature>
<evidence type="ECO:0000313" key="4">
    <source>
        <dbReference type="Proteomes" id="UP001281761"/>
    </source>
</evidence>
<feature type="coiled-coil region" evidence="1">
    <location>
        <begin position="1189"/>
        <end position="1284"/>
    </location>
</feature>
<protein>
    <submittedName>
        <fullName evidence="3">Uncharacterized protein</fullName>
    </submittedName>
</protein>
<comment type="caution">
    <text evidence="3">The sequence shown here is derived from an EMBL/GenBank/DDBJ whole genome shotgun (WGS) entry which is preliminary data.</text>
</comment>
<dbReference type="EMBL" id="JARBJD010000131">
    <property type="protein sequence ID" value="KAK2950733.1"/>
    <property type="molecule type" value="Genomic_DNA"/>
</dbReference>